<accession>A0A1H9FD34</accession>
<proteinExistence type="predicted"/>
<evidence type="ECO:0000313" key="2">
    <source>
        <dbReference type="EMBL" id="SEQ35373.1"/>
    </source>
</evidence>
<protein>
    <submittedName>
        <fullName evidence="2">Uncharacterized protein</fullName>
    </submittedName>
</protein>
<feature type="region of interest" description="Disordered" evidence="1">
    <location>
        <begin position="1"/>
        <end position="32"/>
    </location>
</feature>
<gene>
    <name evidence="2" type="ORF">SAMN05421756_103221</name>
</gene>
<organism evidence="2 3">
    <name type="scientific">Microlunatus flavus</name>
    <dbReference type="NCBI Taxonomy" id="1036181"/>
    <lineage>
        <taxon>Bacteria</taxon>
        <taxon>Bacillati</taxon>
        <taxon>Actinomycetota</taxon>
        <taxon>Actinomycetes</taxon>
        <taxon>Propionibacteriales</taxon>
        <taxon>Propionibacteriaceae</taxon>
        <taxon>Microlunatus</taxon>
    </lineage>
</organism>
<keyword evidence="3" id="KW-1185">Reference proteome</keyword>
<sequence>MPPEERTLWTAPAPRRSCGQPRQLDEPLTPDNGIARNVVVPQRFADIGGWGEAGAAQAGRCQRGLGALVFHSTIDHWLRWAARISEMSGLTATGLPTLASIGRSEWLSA</sequence>
<dbReference type="EMBL" id="FOFA01000003">
    <property type="protein sequence ID" value="SEQ35373.1"/>
    <property type="molecule type" value="Genomic_DNA"/>
</dbReference>
<dbReference type="Proteomes" id="UP000198504">
    <property type="component" value="Unassembled WGS sequence"/>
</dbReference>
<dbReference type="AlphaFoldDB" id="A0A1H9FD34"/>
<name>A0A1H9FD34_9ACTN</name>
<evidence type="ECO:0000313" key="3">
    <source>
        <dbReference type="Proteomes" id="UP000198504"/>
    </source>
</evidence>
<reference evidence="3" key="1">
    <citation type="submission" date="2016-10" db="EMBL/GenBank/DDBJ databases">
        <authorList>
            <person name="Varghese N."/>
            <person name="Submissions S."/>
        </authorList>
    </citation>
    <scope>NUCLEOTIDE SEQUENCE [LARGE SCALE GENOMIC DNA]</scope>
    <source>
        <strain evidence="3">CGMCC 4.6856</strain>
    </source>
</reference>
<evidence type="ECO:0000256" key="1">
    <source>
        <dbReference type="SAM" id="MobiDB-lite"/>
    </source>
</evidence>